<dbReference type="VEuPathDB" id="AmoebaDB:NF0112670"/>
<evidence type="ECO:0000256" key="2">
    <source>
        <dbReference type="ARBA" id="ARBA00004245"/>
    </source>
</evidence>
<dbReference type="RefSeq" id="XP_044563459.1">
    <property type="nucleotide sequence ID" value="XM_044705774.1"/>
</dbReference>
<dbReference type="InterPro" id="IPR027012">
    <property type="entry name" value="Enkurin_dom"/>
</dbReference>
<comment type="caution">
    <text evidence="9">The sequence shown here is derived from an EMBL/GenBank/DDBJ whole genome shotgun (WGS) entry which is preliminary data.</text>
</comment>
<feature type="compositionally biased region" description="Basic and acidic residues" evidence="7">
    <location>
        <begin position="130"/>
        <end position="140"/>
    </location>
</feature>
<feature type="region of interest" description="Disordered" evidence="7">
    <location>
        <begin position="207"/>
        <end position="227"/>
    </location>
</feature>
<dbReference type="GO" id="GO:0005929">
    <property type="term" value="C:cilium"/>
    <property type="evidence" value="ECO:0007669"/>
    <property type="project" value="UniProtKB-SubCell"/>
</dbReference>
<name>A0A6A5BU32_NAEFO</name>
<proteinExistence type="predicted"/>
<keyword evidence="4" id="KW-0206">Cytoskeleton</keyword>
<protein>
    <recommendedName>
        <fullName evidence="8">Enkurin domain-containing protein</fullName>
    </recommendedName>
</protein>
<sequence>MIKHHHSDSSQVANFLHPVNGYRGLQEKKGQTPKNHMLQNLKSLREKENENRLKKENESIKKEEFKLPQYKVVESKVKHIKEQDYTPENPVNENYLKAGAMKERASELVMKKKEMAFEVKREKELLQNEFKKPAVPKKEATPPLNTQREEKNYLVQNATKDLKMIAKKGEQKLSQKKEGEEFDKPETFGKVPKYILDRKAEWKQQEEKALEEQRKKDECPPGMKLVPESDRIATLSELERNKKEIQGTINRMPILCDTMSLQQKKAQLERKLEEIEDAIKIFSRKKVYIAED</sequence>
<evidence type="ECO:0000313" key="10">
    <source>
        <dbReference type="Proteomes" id="UP000444721"/>
    </source>
</evidence>
<dbReference type="EMBL" id="VFQX01000029">
    <property type="protein sequence ID" value="KAF0978746.1"/>
    <property type="molecule type" value="Genomic_DNA"/>
</dbReference>
<dbReference type="InterPro" id="IPR052102">
    <property type="entry name" value="Enkurin_domain-protein"/>
</dbReference>
<feature type="region of interest" description="Disordered" evidence="7">
    <location>
        <begin position="130"/>
        <end position="152"/>
    </location>
</feature>
<dbReference type="Pfam" id="PF13864">
    <property type="entry name" value="Enkurin"/>
    <property type="match status" value="1"/>
</dbReference>
<dbReference type="OMA" id="DHWRKEA"/>
<feature type="domain" description="Enkurin" evidence="8">
    <location>
        <begin position="198"/>
        <end position="290"/>
    </location>
</feature>
<keyword evidence="3" id="KW-0963">Cytoplasm</keyword>
<evidence type="ECO:0000256" key="4">
    <source>
        <dbReference type="ARBA" id="ARBA00023212"/>
    </source>
</evidence>
<gene>
    <name evidence="9" type="ORF">FDP41_002566</name>
</gene>
<evidence type="ECO:0000256" key="3">
    <source>
        <dbReference type="ARBA" id="ARBA00022490"/>
    </source>
</evidence>
<dbReference type="PROSITE" id="PS51665">
    <property type="entry name" value="ENKURIN"/>
    <property type="match status" value="1"/>
</dbReference>
<evidence type="ECO:0000256" key="5">
    <source>
        <dbReference type="ARBA" id="ARBA00023273"/>
    </source>
</evidence>
<evidence type="ECO:0000256" key="6">
    <source>
        <dbReference type="SAM" id="Coils"/>
    </source>
</evidence>
<dbReference type="GeneID" id="68109784"/>
<feature type="region of interest" description="Disordered" evidence="7">
    <location>
        <begin position="1"/>
        <end position="57"/>
    </location>
</feature>
<keyword evidence="10" id="KW-1185">Reference proteome</keyword>
<comment type="subcellular location">
    <subcellularLocation>
        <location evidence="1">Cell projection</location>
        <location evidence="1">Cilium</location>
    </subcellularLocation>
    <subcellularLocation>
        <location evidence="2">Cytoplasm</location>
        <location evidence="2">Cytoskeleton</location>
    </subcellularLocation>
</comment>
<evidence type="ECO:0000256" key="1">
    <source>
        <dbReference type="ARBA" id="ARBA00004138"/>
    </source>
</evidence>
<reference evidence="9 10" key="1">
    <citation type="journal article" date="2019" name="Sci. Rep.">
        <title>Nanopore sequencing improves the draft genome of the human pathogenic amoeba Naegleria fowleri.</title>
        <authorList>
            <person name="Liechti N."/>
            <person name="Schurch N."/>
            <person name="Bruggmann R."/>
            <person name="Wittwer M."/>
        </authorList>
    </citation>
    <scope>NUCLEOTIDE SEQUENCE [LARGE SCALE GENOMIC DNA]</scope>
    <source>
        <strain evidence="9 10">ATCC 30894</strain>
    </source>
</reference>
<feature type="compositionally biased region" description="Basic and acidic residues" evidence="7">
    <location>
        <begin position="43"/>
        <end position="57"/>
    </location>
</feature>
<evidence type="ECO:0000313" key="9">
    <source>
        <dbReference type="EMBL" id="KAF0978746.1"/>
    </source>
</evidence>
<dbReference type="GO" id="GO:0005881">
    <property type="term" value="C:cytoplasmic microtubule"/>
    <property type="evidence" value="ECO:0007669"/>
    <property type="project" value="TreeGrafter"/>
</dbReference>
<evidence type="ECO:0000259" key="8">
    <source>
        <dbReference type="PROSITE" id="PS51665"/>
    </source>
</evidence>
<evidence type="ECO:0000256" key="7">
    <source>
        <dbReference type="SAM" id="MobiDB-lite"/>
    </source>
</evidence>
<dbReference type="VEuPathDB" id="AmoebaDB:FDP41_002566"/>
<feature type="coiled-coil region" evidence="6">
    <location>
        <begin position="258"/>
        <end position="285"/>
    </location>
</feature>
<feature type="compositionally biased region" description="Basic and acidic residues" evidence="7">
    <location>
        <begin position="207"/>
        <end position="219"/>
    </location>
</feature>
<dbReference type="Proteomes" id="UP000444721">
    <property type="component" value="Unassembled WGS sequence"/>
</dbReference>
<dbReference type="PANTHER" id="PTHR21490">
    <property type="entry name" value="ENKURIN-RELATED"/>
    <property type="match status" value="1"/>
</dbReference>
<dbReference type="VEuPathDB" id="AmoebaDB:NfTy_040750"/>
<accession>A0A6A5BU32</accession>
<dbReference type="PANTHER" id="PTHR21490:SF2">
    <property type="entry name" value="ENKURIN DOMAIN-CONTAINING PROTEIN 1"/>
    <property type="match status" value="1"/>
</dbReference>
<dbReference type="AlphaFoldDB" id="A0A6A5BU32"/>
<dbReference type="OrthoDB" id="10264920at2759"/>
<keyword evidence="5" id="KW-0966">Cell projection</keyword>
<keyword evidence="6" id="KW-0175">Coiled coil</keyword>
<feature type="compositionally biased region" description="Polar residues" evidence="7">
    <location>
        <begin position="32"/>
        <end position="42"/>
    </location>
</feature>
<organism evidence="9 10">
    <name type="scientific">Naegleria fowleri</name>
    <name type="common">Brain eating amoeba</name>
    <dbReference type="NCBI Taxonomy" id="5763"/>
    <lineage>
        <taxon>Eukaryota</taxon>
        <taxon>Discoba</taxon>
        <taxon>Heterolobosea</taxon>
        <taxon>Tetramitia</taxon>
        <taxon>Eutetramitia</taxon>
        <taxon>Vahlkampfiidae</taxon>
        <taxon>Naegleria</taxon>
    </lineage>
</organism>